<dbReference type="CDD" id="cd08948">
    <property type="entry name" value="5beta-POR_like_SDR_a"/>
    <property type="match status" value="1"/>
</dbReference>
<evidence type="ECO:0000259" key="1">
    <source>
        <dbReference type="Pfam" id="PF22917"/>
    </source>
</evidence>
<comment type="caution">
    <text evidence="2">The sequence shown here is derived from an EMBL/GenBank/DDBJ whole genome shotgun (WGS) entry which is preliminary data.</text>
</comment>
<dbReference type="Gene3D" id="3.40.50.720">
    <property type="entry name" value="NAD(P)-binding Rossmann-like Domain"/>
    <property type="match status" value="1"/>
</dbReference>
<evidence type="ECO:0000313" key="3">
    <source>
        <dbReference type="Proteomes" id="UP000196086"/>
    </source>
</evidence>
<dbReference type="PANTHER" id="PTHR32487">
    <property type="entry name" value="3-OXO-DELTA(4,5)-STEROID 5-BETA-REDUCTASE"/>
    <property type="match status" value="1"/>
</dbReference>
<organism evidence="2 3">
    <name type="scientific">Acetobacter cibinongensis</name>
    <dbReference type="NCBI Taxonomy" id="146475"/>
    <lineage>
        <taxon>Bacteria</taxon>
        <taxon>Pseudomonadati</taxon>
        <taxon>Pseudomonadota</taxon>
        <taxon>Alphaproteobacteria</taxon>
        <taxon>Acetobacterales</taxon>
        <taxon>Acetobacteraceae</taxon>
        <taxon>Acetobacter</taxon>
    </lineage>
</organism>
<name>A0A1Z5YTR1_9PROT</name>
<reference evidence="2 3" key="1">
    <citation type="submission" date="2014-06" db="EMBL/GenBank/DDBJ databases">
        <authorList>
            <person name="Ju J."/>
            <person name="Zhang J."/>
        </authorList>
    </citation>
    <scope>NUCLEOTIDE SEQUENCE [LARGE SCALE GENOMIC DNA]</scope>
    <source>
        <strain evidence="2 3">DsW_47</strain>
    </source>
</reference>
<dbReference type="AlphaFoldDB" id="A0A1Z5YTR1"/>
<dbReference type="Pfam" id="PF22917">
    <property type="entry name" value="PRISE"/>
    <property type="match status" value="1"/>
</dbReference>
<feature type="domain" description="PRISE-like Rossmann-fold" evidence="1">
    <location>
        <begin position="64"/>
        <end position="354"/>
    </location>
</feature>
<dbReference type="InterPro" id="IPR055222">
    <property type="entry name" value="PRISE-like_Rossmann-fold"/>
</dbReference>
<dbReference type="EMBL" id="JOMQ01000038">
    <property type="protein sequence ID" value="OUJ01839.1"/>
    <property type="molecule type" value="Genomic_DNA"/>
</dbReference>
<accession>A0A1Z5YTR1</accession>
<dbReference type="Proteomes" id="UP000196086">
    <property type="component" value="Unassembled WGS sequence"/>
</dbReference>
<dbReference type="RefSeq" id="WP_086651459.1">
    <property type="nucleotide sequence ID" value="NZ_JOMQ01000038.1"/>
</dbReference>
<dbReference type="SUPFAM" id="SSF51735">
    <property type="entry name" value="NAD(P)-binding Rossmann-fold domains"/>
    <property type="match status" value="1"/>
</dbReference>
<dbReference type="PANTHER" id="PTHR32487:SF0">
    <property type="entry name" value="3-OXO-DELTA(4,5)-STEROID 5-BETA-REDUCTASE"/>
    <property type="match status" value="1"/>
</dbReference>
<protein>
    <submittedName>
        <fullName evidence="2">NAD-dependent dehydratase</fullName>
    </submittedName>
</protein>
<proteinExistence type="predicted"/>
<gene>
    <name evidence="2" type="ORF">HK14_07810</name>
</gene>
<dbReference type="OrthoDB" id="4392084at2"/>
<dbReference type="InterPro" id="IPR036291">
    <property type="entry name" value="NAD(P)-bd_dom_sf"/>
</dbReference>
<sequence length="354" mass="38890">MAQRALVVGATGIVGQNLARRLVAEGWTVYGLSRRTMPEGSGIIPVQADALDASGLAQALQSLTPTHVFFCTWTRCATEHENCVANAAMLRNVFEALPNPGALQHAALVTGLKHYLGPFEAYAKGVVPETPFREDMPRLSVENFYYAQEDVLYEAARKHAFTWSVHRPHTVVGYAIGNVMNIASTLAVYATLCRETGRPFVFPGSAVQWHGLTDLTDARQLAAQLVWAATSASGANQAFNVVNGDVVRWKWLWPRLAAWFGLEAAPYPEQAQPLEPKLAQDAALWADIAARHGLREPDLNRLASAWHTDADLGRPIECVTDMTKSRLAGFTAYQDSTASFLDVFERLRAEQFIP</sequence>
<evidence type="ECO:0000313" key="2">
    <source>
        <dbReference type="EMBL" id="OUJ01839.1"/>
    </source>
</evidence>